<evidence type="ECO:0008006" key="8">
    <source>
        <dbReference type="Google" id="ProtNLM"/>
    </source>
</evidence>
<dbReference type="AlphaFoldDB" id="A0AAD3DV51"/>
<feature type="transmembrane region" description="Helical" evidence="5">
    <location>
        <begin position="21"/>
        <end position="44"/>
    </location>
</feature>
<feature type="compositionally biased region" description="Low complexity" evidence="4">
    <location>
        <begin position="186"/>
        <end position="208"/>
    </location>
</feature>
<evidence type="ECO:0000256" key="3">
    <source>
        <dbReference type="ARBA" id="ARBA00023277"/>
    </source>
</evidence>
<feature type="compositionally biased region" description="Gly residues" evidence="4">
    <location>
        <begin position="212"/>
        <end position="237"/>
    </location>
</feature>
<keyword evidence="5" id="KW-0472">Membrane</keyword>
<organism evidence="6 7">
    <name type="scientific">Astrephomene gubernaculifera</name>
    <dbReference type="NCBI Taxonomy" id="47775"/>
    <lineage>
        <taxon>Eukaryota</taxon>
        <taxon>Viridiplantae</taxon>
        <taxon>Chlorophyta</taxon>
        <taxon>core chlorophytes</taxon>
        <taxon>Chlorophyceae</taxon>
        <taxon>CS clade</taxon>
        <taxon>Chlamydomonadales</taxon>
        <taxon>Astrephomenaceae</taxon>
        <taxon>Astrephomene</taxon>
    </lineage>
</organism>
<dbReference type="GO" id="GO:0046922">
    <property type="term" value="F:peptide-O-fucosyltransferase activity"/>
    <property type="evidence" value="ECO:0007669"/>
    <property type="project" value="InterPro"/>
</dbReference>
<evidence type="ECO:0000256" key="5">
    <source>
        <dbReference type="SAM" id="Phobius"/>
    </source>
</evidence>
<evidence type="ECO:0000256" key="4">
    <source>
        <dbReference type="SAM" id="MobiDB-lite"/>
    </source>
</evidence>
<feature type="region of interest" description="Disordered" evidence="4">
    <location>
        <begin position="745"/>
        <end position="765"/>
    </location>
</feature>
<keyword evidence="5" id="KW-0812">Transmembrane</keyword>
<reference evidence="6 7" key="1">
    <citation type="journal article" date="2021" name="Sci. Rep.">
        <title>Genome sequencing of the multicellular alga Astrephomene provides insights into convergent evolution of germ-soma differentiation.</title>
        <authorList>
            <person name="Yamashita S."/>
            <person name="Yamamoto K."/>
            <person name="Matsuzaki R."/>
            <person name="Suzuki S."/>
            <person name="Yamaguchi H."/>
            <person name="Hirooka S."/>
            <person name="Minakuchi Y."/>
            <person name="Miyagishima S."/>
            <person name="Kawachi M."/>
            <person name="Toyoda A."/>
            <person name="Nozaki H."/>
        </authorList>
    </citation>
    <scope>NUCLEOTIDE SEQUENCE [LARGE SCALE GENOMIC DNA]</scope>
    <source>
        <strain evidence="6 7">NIES-4017</strain>
    </source>
</reference>
<dbReference type="PANTHER" id="PTHR13398:SF0">
    <property type="entry name" value="GDP-FUCOSE PROTEIN O-FUCOSYLTRANSFERASE 2"/>
    <property type="match status" value="1"/>
</dbReference>
<feature type="compositionally biased region" description="Polar residues" evidence="4">
    <location>
        <begin position="752"/>
        <end position="765"/>
    </location>
</feature>
<evidence type="ECO:0000313" key="7">
    <source>
        <dbReference type="Proteomes" id="UP001054857"/>
    </source>
</evidence>
<dbReference type="Gene3D" id="3.40.50.11340">
    <property type="match status" value="1"/>
</dbReference>
<evidence type="ECO:0000256" key="1">
    <source>
        <dbReference type="ARBA" id="ARBA00022679"/>
    </source>
</evidence>
<comment type="caution">
    <text evidence="6">The sequence shown here is derived from an EMBL/GenBank/DDBJ whole genome shotgun (WGS) entry which is preliminary data.</text>
</comment>
<sequence>MNIQQRTSFARRRRGLGALPSGPVALKLLVVCLATVGVSLWGVWTMGPYLFGRQRSMPSVAAEYSQQEEPLMVGLQTQTRGLLNLDAGDGTKYLMVQCHRGQFSNRLSCLQRGVLLARALQRVLVLPIFTDAAPAVDVSKYVSLECFRRNSQAVTFREFRERLCHGVGLEVPSLDAYSFIPRNASLDSSSSSSDSDSSTLGDSSSTRDSNGDAGGGSGLVYASGGDGNGSRSDGGGTARSSKRGGSFCEDGAMLQLESGYSLADYRGYTCWARREDITNARDLGVEIKRCTHVPPADTSSSATRYNLDDILAHFAHRPEKVLLFLDLFGVDLINSVDELARTVSEPGQMCGWMPTERAAAAADAVMQFLVPPPVGAAAGGSAAAAAEGVAVALMGFGSAAASAAAVSSVNGMYGIGNTATVGAEAASGRRNVLLSSSSSGSSALSASAQQSGADLVASSSLSSSEQSSAEDHPPPLRLRGARSYVAVHLRRSDWFYYCAGSRRCFYSMTEAGAWLNATLAARGMDTLYVSTNADAREKEMLRRAVSGNVLYWEDVLVQLRRWQKEAAAAAGTSLDSSTATSASSAAVAAAYLAAGGAPPGWLASLPLDDDLMVQMVEKAICMQAKDFVSSKSSTFSNQIRSFRNSGLEYMELEALVRKFGAAALPPAATEAAAGGAVVVAPPPLSPPPTAASPPYEPATFLCDAAAPSYPDLHRLPDFQNPNLFLEQARGFFAQLKQKLLDSWRRRGHGDSDSTTTTPASLSPCEQPSLSKLLQAPWRVLQRFVLVIEDMHAMAAANRFVEMYTGGAVVGLLLEGRQRASPAAVAECVSAAAAAAGAQALHVALVGVPADQQVLLMQALEARREQLWQVTRMGGAQQERGSTFTLLWRGDGLGRRAEPALLEELPTFLERTDLYVLAKMRVLLGDPAGTVFRQVQATRELFGFTDPRDGACAPEQLRGVAVA</sequence>
<evidence type="ECO:0000313" key="6">
    <source>
        <dbReference type="EMBL" id="GFR47679.1"/>
    </source>
</evidence>
<name>A0AAD3DV51_9CHLO</name>
<dbReference type="EMBL" id="BMAR01000019">
    <property type="protein sequence ID" value="GFR47679.1"/>
    <property type="molecule type" value="Genomic_DNA"/>
</dbReference>
<evidence type="ECO:0000256" key="2">
    <source>
        <dbReference type="ARBA" id="ARBA00023253"/>
    </source>
</evidence>
<dbReference type="GO" id="GO:0006004">
    <property type="term" value="P:fucose metabolic process"/>
    <property type="evidence" value="ECO:0007669"/>
    <property type="project" value="UniProtKB-KW"/>
</dbReference>
<keyword evidence="7" id="KW-1185">Reference proteome</keyword>
<protein>
    <recommendedName>
        <fullName evidence="8">O-fucosyltransferase family protein</fullName>
    </recommendedName>
</protein>
<dbReference type="PANTHER" id="PTHR13398">
    <property type="entry name" value="GDP-FUCOSE PROTEIN O-FUCOSYLTRANSFERASE 2"/>
    <property type="match status" value="1"/>
</dbReference>
<proteinExistence type="predicted"/>
<keyword evidence="3" id="KW-0119">Carbohydrate metabolism</keyword>
<gene>
    <name evidence="6" type="ORF">Agub_g9425</name>
</gene>
<dbReference type="Gene3D" id="3.40.50.11350">
    <property type="match status" value="1"/>
</dbReference>
<keyword evidence="5" id="KW-1133">Transmembrane helix</keyword>
<dbReference type="Proteomes" id="UP001054857">
    <property type="component" value="Unassembled WGS sequence"/>
</dbReference>
<feature type="region of interest" description="Disordered" evidence="4">
    <location>
        <begin position="186"/>
        <end position="245"/>
    </location>
</feature>
<dbReference type="InterPro" id="IPR045130">
    <property type="entry name" value="OFUT2-like"/>
</dbReference>
<accession>A0AAD3DV51</accession>
<keyword evidence="1" id="KW-0808">Transferase</keyword>
<keyword evidence="2" id="KW-0294">Fucose metabolism</keyword>